<evidence type="ECO:0000256" key="2">
    <source>
        <dbReference type="PIRSR" id="PIRSR640198-2"/>
    </source>
</evidence>
<dbReference type="InterPro" id="IPR003812">
    <property type="entry name" value="Fido"/>
</dbReference>
<keyword evidence="6" id="KW-1185">Reference proteome</keyword>
<evidence type="ECO:0000313" key="5">
    <source>
        <dbReference type="EMBL" id="RUT43269.1"/>
    </source>
</evidence>
<dbReference type="SUPFAM" id="SSF140931">
    <property type="entry name" value="Fic-like"/>
    <property type="match status" value="1"/>
</dbReference>
<feature type="binding site" evidence="2">
    <location>
        <begin position="176"/>
        <end position="183"/>
    </location>
    <ligand>
        <name>ATP</name>
        <dbReference type="ChEBI" id="CHEBI:30616"/>
    </ligand>
</feature>
<dbReference type="PROSITE" id="PS51459">
    <property type="entry name" value="FIDO"/>
    <property type="match status" value="1"/>
</dbReference>
<dbReference type="PANTHER" id="PTHR13504">
    <property type="entry name" value="FIDO DOMAIN-CONTAINING PROTEIN DDB_G0283145"/>
    <property type="match status" value="1"/>
</dbReference>
<sequence length="251" mass="28331">MGKFDKIDELKKLFDLYRPLPKAALKSLQSAIAVDMTYNSNAIEGNTLTLSETKVVVEDGIAIGGKTVREHLEALNHYEAIEYVESIVDDAEVGEDTIKNIHYLIMKGIDKEAAGSYRIANVIISGSEHVPPNHIQVPAEMEKLISWYDEAKMYLHPVELAVQFHFKLVYNHPFRDGNGRTARLLMNLILMQFGYLLVIVKVSERVKYINALEKASTTGNVGDLLKLIIEYVEESFKKCFFIAGIEIHNSE</sequence>
<dbReference type="GO" id="GO:0005524">
    <property type="term" value="F:ATP binding"/>
    <property type="evidence" value="ECO:0007669"/>
    <property type="project" value="UniProtKB-KW"/>
</dbReference>
<feature type="site" description="Important for autoinhibition of adenylyltransferase activity" evidence="3">
    <location>
        <position position="44"/>
    </location>
</feature>
<dbReference type="OrthoDB" id="9813719at2"/>
<evidence type="ECO:0000259" key="4">
    <source>
        <dbReference type="PROSITE" id="PS51459"/>
    </source>
</evidence>
<gene>
    <name evidence="5" type="ORF">EJP82_20865</name>
</gene>
<evidence type="ECO:0000256" key="3">
    <source>
        <dbReference type="PIRSR" id="PIRSR640198-3"/>
    </source>
</evidence>
<accession>A0A3S1BJV3</accession>
<dbReference type="Proteomes" id="UP000279446">
    <property type="component" value="Unassembled WGS sequence"/>
</dbReference>
<dbReference type="Gene3D" id="1.10.3290.10">
    <property type="entry name" value="Fido-like domain"/>
    <property type="match status" value="1"/>
</dbReference>
<dbReference type="RefSeq" id="WP_127193992.1">
    <property type="nucleotide sequence ID" value="NZ_RZNY01000021.1"/>
</dbReference>
<dbReference type="AlphaFoldDB" id="A0A3S1BJV3"/>
<dbReference type="Pfam" id="PF02661">
    <property type="entry name" value="Fic"/>
    <property type="match status" value="1"/>
</dbReference>
<feature type="active site" evidence="1">
    <location>
        <position position="172"/>
    </location>
</feature>
<protein>
    <submittedName>
        <fullName evidence="5">Fic family protein</fullName>
    </submittedName>
</protein>
<dbReference type="InterPro" id="IPR040198">
    <property type="entry name" value="Fido_containing"/>
</dbReference>
<name>A0A3S1BJV3_9BACL</name>
<keyword evidence="2" id="KW-0547">Nucleotide-binding</keyword>
<feature type="domain" description="Fido" evidence="4">
    <location>
        <begin position="93"/>
        <end position="234"/>
    </location>
</feature>
<reference evidence="5 6" key="1">
    <citation type="submission" date="2018-12" db="EMBL/GenBank/DDBJ databases">
        <authorList>
            <person name="Sun L."/>
            <person name="Chen Z."/>
        </authorList>
    </citation>
    <scope>NUCLEOTIDE SEQUENCE [LARGE SCALE GENOMIC DNA]</scope>
    <source>
        <strain evidence="5 6">DSM 15890</strain>
    </source>
</reference>
<dbReference type="EMBL" id="RZNY01000021">
    <property type="protein sequence ID" value="RUT43269.1"/>
    <property type="molecule type" value="Genomic_DNA"/>
</dbReference>
<dbReference type="PANTHER" id="PTHR13504:SF38">
    <property type="entry name" value="FIDO DOMAIN-CONTAINING PROTEIN"/>
    <property type="match status" value="1"/>
</dbReference>
<keyword evidence="2" id="KW-0067">ATP-binding</keyword>
<comment type="caution">
    <text evidence="5">The sequence shown here is derived from an EMBL/GenBank/DDBJ whole genome shotgun (WGS) entry which is preliminary data.</text>
</comment>
<dbReference type="InterPro" id="IPR036597">
    <property type="entry name" value="Fido-like_dom_sf"/>
</dbReference>
<proteinExistence type="predicted"/>
<evidence type="ECO:0000313" key="6">
    <source>
        <dbReference type="Proteomes" id="UP000279446"/>
    </source>
</evidence>
<evidence type="ECO:0000256" key="1">
    <source>
        <dbReference type="PIRSR" id="PIRSR640198-1"/>
    </source>
</evidence>
<organism evidence="5 6">
    <name type="scientific">Paenibacillus anaericanus</name>
    <dbReference type="NCBI Taxonomy" id="170367"/>
    <lineage>
        <taxon>Bacteria</taxon>
        <taxon>Bacillati</taxon>
        <taxon>Bacillota</taxon>
        <taxon>Bacilli</taxon>
        <taxon>Bacillales</taxon>
        <taxon>Paenibacillaceae</taxon>
        <taxon>Paenibacillus</taxon>
    </lineage>
</organism>